<dbReference type="EMBL" id="AP014864">
    <property type="protein sequence ID" value="BAR82260.1"/>
    <property type="molecule type" value="Genomic_DNA"/>
</dbReference>
<organism evidence="1 2">
    <name type="scientific">Bacillus thuringiensis subsp. tolworthi</name>
    <dbReference type="NCBI Taxonomy" id="1442"/>
    <lineage>
        <taxon>Bacteria</taxon>
        <taxon>Bacillati</taxon>
        <taxon>Bacillota</taxon>
        <taxon>Bacilli</taxon>
        <taxon>Bacillales</taxon>
        <taxon>Bacillaceae</taxon>
        <taxon>Bacillus</taxon>
        <taxon>Bacillus cereus group</taxon>
    </lineage>
</organism>
<reference evidence="1 2" key="1">
    <citation type="submission" date="2015-05" db="EMBL/GenBank/DDBJ databases">
        <title>Whole genome sequence of Bacillus thuringiensis serovar tolworthi Pasteur Institute Standard strain.</title>
        <authorList>
            <person name="Kanda K."/>
            <person name="Nakashima K."/>
            <person name="Nagano Y."/>
        </authorList>
    </citation>
    <scope>NUCLEOTIDE SEQUENCE [LARGE SCALE GENOMIC DNA]</scope>
    <source>
        <strain evidence="1 2">Pasteur Institute Standard strain</strain>
    </source>
</reference>
<sequence length="63" mass="7312">MDVLIREISKEGLVKIMKCENCGSSDMELDTYDYAPDEIVCDDCGIKKKSRRFNNHETIRINK</sequence>
<name>A0A9W3ZSX2_BACTO</name>
<protein>
    <submittedName>
        <fullName evidence="1">Uncharacterized protein</fullName>
    </submittedName>
</protein>
<proteinExistence type="predicted"/>
<accession>A0A9W3ZSX2</accession>
<dbReference type="Proteomes" id="UP000055316">
    <property type="component" value="Chromosome"/>
</dbReference>
<evidence type="ECO:0000313" key="1">
    <source>
        <dbReference type="EMBL" id="BAR82260.1"/>
    </source>
</evidence>
<gene>
    <name evidence="1" type="ORF">KNN_01413</name>
</gene>
<dbReference type="AlphaFoldDB" id="A0A9W3ZSX2"/>
<evidence type="ECO:0000313" key="2">
    <source>
        <dbReference type="Proteomes" id="UP000055316"/>
    </source>
</evidence>
<dbReference type="SUPFAM" id="SSF57783">
    <property type="entry name" value="Zinc beta-ribbon"/>
    <property type="match status" value="1"/>
</dbReference>